<dbReference type="RefSeq" id="WP_196835207.1">
    <property type="nucleotide sequence ID" value="NZ_JADOTZ010000001.1"/>
</dbReference>
<evidence type="ECO:0000256" key="2">
    <source>
        <dbReference type="SAM" id="Phobius"/>
    </source>
</evidence>
<protein>
    <submittedName>
        <fullName evidence="3">Membrane protein</fullName>
    </submittedName>
</protein>
<comment type="caution">
    <text evidence="3">The sequence shown here is derived from an EMBL/GenBank/DDBJ whole genome shotgun (WGS) entry which is preliminary data.</text>
</comment>
<organism evidence="3 4">
    <name type="scientific">Zhihengliuella flava</name>
    <dbReference type="NCBI Taxonomy" id="1285193"/>
    <lineage>
        <taxon>Bacteria</taxon>
        <taxon>Bacillati</taxon>
        <taxon>Actinomycetota</taxon>
        <taxon>Actinomycetes</taxon>
        <taxon>Micrococcales</taxon>
        <taxon>Micrococcaceae</taxon>
        <taxon>Zhihengliuella</taxon>
    </lineage>
</organism>
<feature type="region of interest" description="Disordered" evidence="1">
    <location>
        <begin position="1"/>
        <end position="20"/>
    </location>
</feature>
<feature type="region of interest" description="Disordered" evidence="1">
    <location>
        <begin position="108"/>
        <end position="141"/>
    </location>
</feature>
<feature type="compositionally biased region" description="Polar residues" evidence="1">
    <location>
        <begin position="1"/>
        <end position="14"/>
    </location>
</feature>
<reference evidence="3" key="1">
    <citation type="submission" date="2020-11" db="EMBL/GenBank/DDBJ databases">
        <title>Sequencing the genomes of 1000 actinobacteria strains.</title>
        <authorList>
            <person name="Klenk H.-P."/>
        </authorList>
    </citation>
    <scope>NUCLEOTIDE SEQUENCE</scope>
    <source>
        <strain evidence="3">DSM 26152</strain>
    </source>
</reference>
<proteinExistence type="predicted"/>
<feature type="transmembrane region" description="Helical" evidence="2">
    <location>
        <begin position="65"/>
        <end position="89"/>
    </location>
</feature>
<dbReference type="AlphaFoldDB" id="A0A931D7G5"/>
<accession>A0A931D7G5</accession>
<feature type="transmembrane region" description="Helical" evidence="2">
    <location>
        <begin position="31"/>
        <end position="53"/>
    </location>
</feature>
<dbReference type="Proteomes" id="UP000625033">
    <property type="component" value="Unassembled WGS sequence"/>
</dbReference>
<keyword evidence="4" id="KW-1185">Reference proteome</keyword>
<sequence length="141" mass="14882">MSSQTHQSVSNTGNEHTESASHDTLKASAAFVIWGIVLLVVSPLAGLPLYSALLYTGFRYIDAGALGFMGFVSVAGTIVGLVLLLIGIYRALTAVHVGAREAARASGRLITGPQRDAAPEERLDDPNPAPKPESTIIVRRD</sequence>
<keyword evidence="2" id="KW-1133">Transmembrane helix</keyword>
<keyword evidence="2" id="KW-0812">Transmembrane</keyword>
<evidence type="ECO:0000256" key="1">
    <source>
        <dbReference type="SAM" id="MobiDB-lite"/>
    </source>
</evidence>
<evidence type="ECO:0000313" key="4">
    <source>
        <dbReference type="Proteomes" id="UP000625033"/>
    </source>
</evidence>
<evidence type="ECO:0000313" key="3">
    <source>
        <dbReference type="EMBL" id="MBG6083812.1"/>
    </source>
</evidence>
<name>A0A931D7G5_9MICC</name>
<keyword evidence="2" id="KW-0472">Membrane</keyword>
<gene>
    <name evidence="3" type="ORF">IW252_000579</name>
</gene>
<dbReference type="EMBL" id="JADOTZ010000001">
    <property type="protein sequence ID" value="MBG6083812.1"/>
    <property type="molecule type" value="Genomic_DNA"/>
</dbReference>